<dbReference type="PROSITE" id="PS50297">
    <property type="entry name" value="ANK_REP_REGION"/>
    <property type="match status" value="2"/>
</dbReference>
<feature type="repeat" description="ANK" evidence="2">
    <location>
        <begin position="90"/>
        <end position="122"/>
    </location>
</feature>
<keyword evidence="2" id="KW-0040">ANK repeat</keyword>
<proteinExistence type="predicted"/>
<evidence type="ECO:0000313" key="7">
    <source>
        <dbReference type="Proteomes" id="UP001153636"/>
    </source>
</evidence>
<feature type="domain" description="BTB" evidence="5">
    <location>
        <begin position="578"/>
        <end position="639"/>
    </location>
</feature>
<dbReference type="PANTHER" id="PTHR22872:SF2">
    <property type="entry name" value="INHIBITOR OF BRUTON TYROSINE KINASE"/>
    <property type="match status" value="1"/>
</dbReference>
<feature type="repeat" description="RCC1" evidence="3">
    <location>
        <begin position="145"/>
        <end position="198"/>
    </location>
</feature>
<dbReference type="InterPro" id="IPR002110">
    <property type="entry name" value="Ankyrin_rpt"/>
</dbReference>
<keyword evidence="7" id="KW-1185">Reference proteome</keyword>
<dbReference type="Gene3D" id="2.130.10.30">
    <property type="entry name" value="Regulator of chromosome condensation 1/beta-lactamase-inhibitor protein II"/>
    <property type="match status" value="1"/>
</dbReference>
<protein>
    <recommendedName>
        <fullName evidence="5">BTB domain-containing protein</fullName>
    </recommendedName>
</protein>
<evidence type="ECO:0000256" key="2">
    <source>
        <dbReference type="PROSITE-ProRule" id="PRU00023"/>
    </source>
</evidence>
<dbReference type="PROSITE" id="PS50088">
    <property type="entry name" value="ANK_REPEAT"/>
    <property type="match status" value="2"/>
</dbReference>
<dbReference type="OrthoDB" id="1893551at2759"/>
<dbReference type="PROSITE" id="PS50012">
    <property type="entry name" value="RCC1_3"/>
    <property type="match status" value="3"/>
</dbReference>
<name>A0A9P0CD32_9CUCU</name>
<evidence type="ECO:0000313" key="6">
    <source>
        <dbReference type="EMBL" id="CAH1098543.1"/>
    </source>
</evidence>
<dbReference type="EMBL" id="OV651813">
    <property type="protein sequence ID" value="CAH1098543.1"/>
    <property type="molecule type" value="Genomic_DNA"/>
</dbReference>
<organism evidence="6 7">
    <name type="scientific">Psylliodes chrysocephalus</name>
    <dbReference type="NCBI Taxonomy" id="3402493"/>
    <lineage>
        <taxon>Eukaryota</taxon>
        <taxon>Metazoa</taxon>
        <taxon>Ecdysozoa</taxon>
        <taxon>Arthropoda</taxon>
        <taxon>Hexapoda</taxon>
        <taxon>Insecta</taxon>
        <taxon>Pterygota</taxon>
        <taxon>Neoptera</taxon>
        <taxon>Endopterygota</taxon>
        <taxon>Coleoptera</taxon>
        <taxon>Polyphaga</taxon>
        <taxon>Cucujiformia</taxon>
        <taxon>Chrysomeloidea</taxon>
        <taxon>Chrysomelidae</taxon>
        <taxon>Galerucinae</taxon>
        <taxon>Alticini</taxon>
        <taxon>Psylliodes</taxon>
    </lineage>
</organism>
<dbReference type="SMART" id="SM00225">
    <property type="entry name" value="BTB"/>
    <property type="match status" value="2"/>
</dbReference>
<feature type="domain" description="BTB" evidence="5">
    <location>
        <begin position="755"/>
        <end position="815"/>
    </location>
</feature>
<accession>A0A9P0CD32</accession>
<dbReference type="InterPro" id="IPR011333">
    <property type="entry name" value="SKP1/BTB/POZ_sf"/>
</dbReference>
<feature type="repeat" description="RCC1" evidence="3">
    <location>
        <begin position="199"/>
        <end position="255"/>
    </location>
</feature>
<evidence type="ECO:0000256" key="3">
    <source>
        <dbReference type="PROSITE-ProRule" id="PRU00235"/>
    </source>
</evidence>
<dbReference type="SMART" id="SM00248">
    <property type="entry name" value="ANK"/>
    <property type="match status" value="2"/>
</dbReference>
<dbReference type="InterPro" id="IPR000408">
    <property type="entry name" value="Reg_chr_condens"/>
</dbReference>
<dbReference type="Proteomes" id="UP001153636">
    <property type="component" value="Chromosome 1"/>
</dbReference>
<dbReference type="CDD" id="cd18500">
    <property type="entry name" value="BACK_IBtk"/>
    <property type="match status" value="1"/>
</dbReference>
<dbReference type="Pfam" id="PF00651">
    <property type="entry name" value="BTB"/>
    <property type="match status" value="2"/>
</dbReference>
<dbReference type="Gene3D" id="3.30.710.10">
    <property type="entry name" value="Potassium Channel Kv1.1, Chain A"/>
    <property type="match status" value="2"/>
</dbReference>
<feature type="region of interest" description="Disordered" evidence="4">
    <location>
        <begin position="1064"/>
        <end position="1088"/>
    </location>
</feature>
<dbReference type="AlphaFoldDB" id="A0A9P0CD32"/>
<dbReference type="PROSITE" id="PS50097">
    <property type="entry name" value="BTB"/>
    <property type="match status" value="2"/>
</dbReference>
<gene>
    <name evidence="6" type="ORF">PSYICH_LOCUS1238</name>
</gene>
<evidence type="ECO:0000256" key="4">
    <source>
        <dbReference type="SAM" id="MobiDB-lite"/>
    </source>
</evidence>
<evidence type="ECO:0000259" key="5">
    <source>
        <dbReference type="PROSITE" id="PS50097"/>
    </source>
</evidence>
<sequence>MNSSTFDRECTNQCKSTIHGDIITDAISKRGISDTNLCSFLNYTCSRCETVLDSSGRTALHVAASCGRLNLVRWLVRNRHADINIKDRESGYTALHRSIFYGKLDIAVELIKLGANLSDTDLDYLTPLEHSMKDGLKPEAGIHGGELYSWGSNNNNLLGPQQSKHSPDLLDSFHKKYPGEYVKQICISQFHSVLITISGKSFTCGHGQGGRLGLGDEQSAISPQPVTFNGPQKGEVITCIQASISRDHSVFLCSDGNIYTCGLNKYQVLGQVPAPDQSLIPKPVKQISKEIQGVCASQYHSVAWGPNALYTWGLNAGQLGIKISDKLKNQFITGPKSVNMEMFVSSGGNAVIKDVASSNGAIAVCTSDGDIYVLHEYLCRKIASRQLNIVQISLIGGNLSSSLLDREVAKETNTELKVAALTNTGNVSLWQGSDQKLCRCIYSINRAVVMKQISMQLNELLLVSEDGEAFKGFIKPRKKKAVGGTGSIIKTPNSSEKNSKKSPFHVFLDKEDCVVVSLQKISKIHRAVSMNSDLKGRDFCVIQAPPFKNYVFPDIEKSQLKEHFTQLYEEIDEQDTIHDITFKVEGKHFPAHKYIVAKSSHYLANLIGNQDKLTLTNVNPDIFRQILLYFYTGECELTKCGVLKNEGLKKLCHVTEKENNTNINDIIEDDDNSSISAYEFYKKKSKNQENKSNTKNLKNPVRILHELAKKFEISSLLKILANLEMDKYQIYDKNKTANRPVPKLTFDRSDLPQFYDVTVKCRDNKTLNAHKCVLAARLEYFNSMFMRWNGENITEVSLPFPKATTEALLDHLYTDTFVKLNSLDTDHLFNVLILADQLFVTRLKEQCECLLSDLLTLKNAVQILSFAYIYTAEKLKYCCMKFITANITPLLESKALDELEDDLLKELSEFYFQEKEAIQCRVITPYSTAEKDEIIESIASAYPVSLTDEVEVTPVKPVQKKRHRQHRNSEKSNSISISDNDSSFDSFIQFPDEPEASIPEIIDMPARLRSIHLANRVVREESVLEDYYPMLGSSGSPTFPFSNRLSPNKHEGRIKMVKISQKQRKRLASESKTIESPPAPVTPKNPWKIIPETTSPITAGESNNISNIISDEKRQKENLFKLTTRPLMYTQIEDKAIDELHKFYNTENVMEELILIERVNIGAIAAPVWVQK</sequence>
<dbReference type="InterPro" id="IPR000210">
    <property type="entry name" value="BTB/POZ_dom"/>
</dbReference>
<dbReference type="Pfam" id="PF00415">
    <property type="entry name" value="RCC1"/>
    <property type="match status" value="3"/>
</dbReference>
<dbReference type="SUPFAM" id="SSF54695">
    <property type="entry name" value="POZ domain"/>
    <property type="match status" value="2"/>
</dbReference>
<dbReference type="SUPFAM" id="SSF50985">
    <property type="entry name" value="RCC1/BLIP-II"/>
    <property type="match status" value="1"/>
</dbReference>
<dbReference type="InterPro" id="IPR036770">
    <property type="entry name" value="Ankyrin_rpt-contain_sf"/>
</dbReference>
<dbReference type="Gene3D" id="1.25.40.20">
    <property type="entry name" value="Ankyrin repeat-containing domain"/>
    <property type="match status" value="1"/>
</dbReference>
<feature type="repeat" description="RCC1" evidence="3">
    <location>
        <begin position="256"/>
        <end position="307"/>
    </location>
</feature>
<keyword evidence="1" id="KW-0677">Repeat</keyword>
<dbReference type="PRINTS" id="PR00633">
    <property type="entry name" value="RCCNDNSATION"/>
</dbReference>
<feature type="region of interest" description="Disordered" evidence="4">
    <location>
        <begin position="956"/>
        <end position="980"/>
    </location>
</feature>
<dbReference type="InterPro" id="IPR051625">
    <property type="entry name" value="Signaling_Regulatory_Domain"/>
</dbReference>
<dbReference type="Pfam" id="PF12796">
    <property type="entry name" value="Ank_2"/>
    <property type="match status" value="1"/>
</dbReference>
<dbReference type="InterPro" id="IPR009091">
    <property type="entry name" value="RCC1/BLIP-II"/>
</dbReference>
<dbReference type="Gene3D" id="1.25.40.420">
    <property type="match status" value="1"/>
</dbReference>
<evidence type="ECO:0000256" key="1">
    <source>
        <dbReference type="ARBA" id="ARBA00022737"/>
    </source>
</evidence>
<feature type="repeat" description="ANK" evidence="2">
    <location>
        <begin position="55"/>
        <end position="88"/>
    </location>
</feature>
<dbReference type="PANTHER" id="PTHR22872">
    <property type="entry name" value="BTK-BINDING PROTEIN-RELATED"/>
    <property type="match status" value="1"/>
</dbReference>
<reference evidence="6" key="1">
    <citation type="submission" date="2022-01" db="EMBL/GenBank/DDBJ databases">
        <authorList>
            <person name="King R."/>
        </authorList>
    </citation>
    <scope>NUCLEOTIDE SEQUENCE</scope>
</reference>
<dbReference type="SUPFAM" id="SSF48403">
    <property type="entry name" value="Ankyrin repeat"/>
    <property type="match status" value="1"/>
</dbReference>